<dbReference type="GO" id="GO:0016020">
    <property type="term" value="C:membrane"/>
    <property type="evidence" value="ECO:0007669"/>
    <property type="project" value="UniProtKB-SubCell"/>
</dbReference>
<dbReference type="RefSeq" id="YP_009472777.1">
    <property type="nucleotide sequence ID" value="NC_037367.1"/>
</dbReference>
<keyword evidence="7 9" id="KW-0472">Membrane</keyword>
<proteinExistence type="inferred from homology"/>
<keyword evidence="2" id="KW-0813">Transport</keyword>
<evidence type="ECO:0000256" key="8">
    <source>
        <dbReference type="ARBA" id="ARBA00043980"/>
    </source>
</evidence>
<evidence type="ECO:0000256" key="6">
    <source>
        <dbReference type="ARBA" id="ARBA00023065"/>
    </source>
</evidence>
<dbReference type="AlphaFoldDB" id="A0A2P0QI80"/>
<dbReference type="EMBL" id="KY819068">
    <property type="protein sequence ID" value="ARO74467.1"/>
    <property type="molecule type" value="Genomic_DNA"/>
</dbReference>
<dbReference type="GeneID" id="36489828"/>
<sequence>MPIRSNSEQLGWIPRSIIRTFQRFFKQIGFQTDLFAIYEFRVSRYFAIASLQCFFFLILCPWIFQFFMKVIVFKCLEEFSTPVFLNFHQQEQALEQLKNFDAQIFFDTLINYKTEASIPNAEGVGGIPGAYSKVCSALPPLYALGEGKGEGEAPLTLTLTLATATQRQRVMGLRGSLSPDWIYQTANFYSKQSFYIITNWILDLTTLLFFLLLLFLSKPQIIIFKTFLIESLFSLSETTKCFFLIFFLDLLVGFHSSKSWEVFLQFIFEHFGFQINQNFIFFFISTFPVFLDTIFKYWIFRYLNKISPSTVATYQAMIE</sequence>
<evidence type="ECO:0000256" key="2">
    <source>
        <dbReference type="ARBA" id="ARBA00022448"/>
    </source>
</evidence>
<dbReference type="GO" id="GO:1902600">
    <property type="term" value="P:proton transmembrane transport"/>
    <property type="evidence" value="ECO:0007669"/>
    <property type="project" value="UniProtKB-KW"/>
</dbReference>
<geneLocation type="chloroplast" evidence="10"/>
<dbReference type="InterPro" id="IPR004282">
    <property type="entry name" value="CemA"/>
</dbReference>
<feature type="transmembrane region" description="Helical" evidence="9">
    <location>
        <begin position="45"/>
        <end position="64"/>
    </location>
</feature>
<evidence type="ECO:0000256" key="4">
    <source>
        <dbReference type="ARBA" id="ARBA00022781"/>
    </source>
</evidence>
<feature type="transmembrane region" description="Helical" evidence="9">
    <location>
        <begin position="194"/>
        <end position="215"/>
    </location>
</feature>
<evidence type="ECO:0000313" key="10">
    <source>
        <dbReference type="EMBL" id="ARO74467.1"/>
    </source>
</evidence>
<evidence type="ECO:0000256" key="9">
    <source>
        <dbReference type="SAM" id="Phobius"/>
    </source>
</evidence>
<evidence type="ECO:0000256" key="1">
    <source>
        <dbReference type="ARBA" id="ARBA00004141"/>
    </source>
</evidence>
<name>A0A2P0QI80_9CHLO</name>
<evidence type="ECO:0000256" key="3">
    <source>
        <dbReference type="ARBA" id="ARBA00022692"/>
    </source>
</evidence>
<keyword evidence="3 9" id="KW-0812">Transmembrane</keyword>
<organism evidence="10">
    <name type="scientific">Caulerpa manorensis</name>
    <dbReference type="NCBI Taxonomy" id="717648"/>
    <lineage>
        <taxon>Eukaryota</taxon>
        <taxon>Viridiplantae</taxon>
        <taxon>Chlorophyta</taxon>
        <taxon>core chlorophytes</taxon>
        <taxon>Ulvophyceae</taxon>
        <taxon>TCBD clade</taxon>
        <taxon>Bryopsidales</taxon>
        <taxon>Halimedineae</taxon>
        <taxon>Caulerpaceae</taxon>
        <taxon>Caulerpa</taxon>
    </lineage>
</organism>
<keyword evidence="10" id="KW-0150">Chloroplast</keyword>
<keyword evidence="6" id="KW-0406">Ion transport</keyword>
<keyword evidence="10" id="KW-0934">Plastid</keyword>
<protein>
    <submittedName>
        <fullName evidence="10">Envelope membrane protein</fullName>
    </submittedName>
</protein>
<gene>
    <name evidence="10" type="primary">cemA</name>
</gene>
<keyword evidence="5 9" id="KW-1133">Transmembrane helix</keyword>
<evidence type="ECO:0000256" key="7">
    <source>
        <dbReference type="ARBA" id="ARBA00023136"/>
    </source>
</evidence>
<dbReference type="PANTHER" id="PTHR33650:SF2">
    <property type="entry name" value="CHLOROPLAST ENVELOPE MEMBRANE PROTEIN"/>
    <property type="match status" value="1"/>
</dbReference>
<accession>A0A2P0QI80</accession>
<reference evidence="10" key="1">
    <citation type="submission" date="2017-03" db="EMBL/GenBank/DDBJ databases">
        <title>Chloroplast genome evolution in siphonous green algae.</title>
        <authorList>
            <person name="Cremen M.C."/>
            <person name="Marcelino V.R."/>
            <person name="Verbruggen H."/>
        </authorList>
    </citation>
    <scope>NUCLEOTIDE SEQUENCE</scope>
</reference>
<keyword evidence="4" id="KW-0375">Hydrogen ion transport</keyword>
<dbReference type="PANTHER" id="PTHR33650">
    <property type="entry name" value="CHLOROPLAST ENVELOPE MEMBRANE PROTEIN-RELATED"/>
    <property type="match status" value="1"/>
</dbReference>
<dbReference type="Pfam" id="PF03040">
    <property type="entry name" value="CemA"/>
    <property type="match status" value="2"/>
</dbReference>
<evidence type="ECO:0000256" key="5">
    <source>
        <dbReference type="ARBA" id="ARBA00022989"/>
    </source>
</evidence>
<comment type="subcellular location">
    <subcellularLocation>
        <location evidence="1">Membrane</location>
        <topology evidence="1">Multi-pass membrane protein</topology>
    </subcellularLocation>
</comment>
<feature type="transmembrane region" description="Helical" evidence="9">
    <location>
        <begin position="279"/>
        <end position="299"/>
    </location>
</feature>
<comment type="similarity">
    <text evidence="8">Belongs to the CemA family.</text>
</comment>